<gene>
    <name evidence="2" type="ORF">S01H1_11305</name>
</gene>
<feature type="transmembrane region" description="Helical" evidence="1">
    <location>
        <begin position="5"/>
        <end position="28"/>
    </location>
</feature>
<keyword evidence="1" id="KW-0472">Membrane</keyword>
<dbReference type="EMBL" id="BARS01005764">
    <property type="protein sequence ID" value="GAF78327.1"/>
    <property type="molecule type" value="Genomic_DNA"/>
</dbReference>
<name>X0SQZ7_9ZZZZ</name>
<keyword evidence="1" id="KW-0812">Transmembrane</keyword>
<feature type="transmembrane region" description="Helical" evidence="1">
    <location>
        <begin position="34"/>
        <end position="53"/>
    </location>
</feature>
<protein>
    <submittedName>
        <fullName evidence="2">Uncharacterized protein</fullName>
    </submittedName>
</protein>
<keyword evidence="1" id="KW-1133">Transmembrane helix</keyword>
<accession>X0SQZ7</accession>
<dbReference type="AlphaFoldDB" id="X0SQZ7"/>
<evidence type="ECO:0000256" key="1">
    <source>
        <dbReference type="SAM" id="Phobius"/>
    </source>
</evidence>
<evidence type="ECO:0000313" key="2">
    <source>
        <dbReference type="EMBL" id="GAF78327.1"/>
    </source>
</evidence>
<organism evidence="2">
    <name type="scientific">marine sediment metagenome</name>
    <dbReference type="NCBI Taxonomy" id="412755"/>
    <lineage>
        <taxon>unclassified sequences</taxon>
        <taxon>metagenomes</taxon>
        <taxon>ecological metagenomes</taxon>
    </lineage>
</organism>
<comment type="caution">
    <text evidence="2">The sequence shown here is derived from an EMBL/GenBank/DDBJ whole genome shotgun (WGS) entry which is preliminary data.</text>
</comment>
<proteinExistence type="predicted"/>
<reference evidence="2" key="1">
    <citation type="journal article" date="2014" name="Front. Microbiol.">
        <title>High frequency of phylogenetically diverse reductive dehalogenase-homologous genes in deep subseafloor sedimentary metagenomes.</title>
        <authorList>
            <person name="Kawai M."/>
            <person name="Futagami T."/>
            <person name="Toyoda A."/>
            <person name="Takaki Y."/>
            <person name="Nishi S."/>
            <person name="Hori S."/>
            <person name="Arai W."/>
            <person name="Tsubouchi T."/>
            <person name="Morono Y."/>
            <person name="Uchiyama I."/>
            <person name="Ito T."/>
            <person name="Fujiyama A."/>
            <person name="Inagaki F."/>
            <person name="Takami H."/>
        </authorList>
    </citation>
    <scope>NUCLEOTIDE SEQUENCE</scope>
    <source>
        <strain evidence="2">Expedition CK06-06</strain>
    </source>
</reference>
<sequence length="64" mass="6995">MKILLIIGVGLLVAFVIVFGPLMFIWAINTLFGLVIPYTFKTWCAACLLSLAAHGGSHVKFNKD</sequence>